<organism evidence="16 17">
    <name type="scientific">Muribacter muris</name>
    <dbReference type="NCBI Taxonomy" id="67855"/>
    <lineage>
        <taxon>Bacteria</taxon>
        <taxon>Pseudomonadati</taxon>
        <taxon>Pseudomonadota</taxon>
        <taxon>Gammaproteobacteria</taxon>
        <taxon>Pasteurellales</taxon>
        <taxon>Pasteurellaceae</taxon>
        <taxon>Muribacter</taxon>
    </lineage>
</organism>
<feature type="active site" evidence="15">
    <location>
        <position position="167"/>
    </location>
</feature>
<dbReference type="GO" id="GO:0005524">
    <property type="term" value="F:ATP binding"/>
    <property type="evidence" value="ECO:0007669"/>
    <property type="project" value="UniProtKB-UniRule"/>
</dbReference>
<dbReference type="InterPro" id="IPR011009">
    <property type="entry name" value="Kinase-like_dom_sf"/>
</dbReference>
<dbReference type="GO" id="GO:0016301">
    <property type="term" value="F:kinase activity"/>
    <property type="evidence" value="ECO:0007669"/>
    <property type="project" value="UniProtKB-KW"/>
</dbReference>
<evidence type="ECO:0000256" key="13">
    <source>
        <dbReference type="ARBA" id="ARBA00029511"/>
    </source>
</evidence>
<dbReference type="Pfam" id="PF06293">
    <property type="entry name" value="Kdo"/>
    <property type="match status" value="1"/>
</dbReference>
<keyword evidence="12 15" id="KW-0472">Membrane</keyword>
<dbReference type="OrthoDB" id="6854449at2"/>
<keyword evidence="7 15" id="KW-0808">Transferase</keyword>
<comment type="catalytic activity">
    <reaction evidence="14 15">
        <text>an alpha-Kdo-(2-&gt;6)-lipid IVA + ATP = a 4-O-phospho-alpha-Kdo-(2-&gt;6)-lipid IVA + ADP + H(+)</text>
        <dbReference type="Rhea" id="RHEA:74271"/>
        <dbReference type="ChEBI" id="CHEBI:15378"/>
        <dbReference type="ChEBI" id="CHEBI:30616"/>
        <dbReference type="ChEBI" id="CHEBI:176428"/>
        <dbReference type="ChEBI" id="CHEBI:193140"/>
        <dbReference type="ChEBI" id="CHEBI:456216"/>
        <dbReference type="EC" id="2.7.1.166"/>
    </reaction>
</comment>
<dbReference type="UniPathway" id="UPA00958"/>
<accession>A0A4Y9K5G4</accession>
<evidence type="ECO:0000256" key="15">
    <source>
        <dbReference type="HAMAP-Rule" id="MF_00521"/>
    </source>
</evidence>
<dbReference type="EMBL" id="SPPA01000003">
    <property type="protein sequence ID" value="TFV13028.1"/>
    <property type="molecule type" value="Genomic_DNA"/>
</dbReference>
<dbReference type="GO" id="GO:0016773">
    <property type="term" value="F:phosphotransferase activity, alcohol group as acceptor"/>
    <property type="evidence" value="ECO:0007669"/>
    <property type="project" value="UniProtKB-UniRule"/>
</dbReference>
<comment type="function">
    <text evidence="15">Catalyzes the ATP-dependent phosphorylation of the 3-deoxy-D-manno-octulosonic acid (Kdo) residue in Kdo-lipid IV(A) at the 4-OH position.</text>
</comment>
<evidence type="ECO:0000256" key="8">
    <source>
        <dbReference type="ARBA" id="ARBA00022741"/>
    </source>
</evidence>
<evidence type="ECO:0000256" key="10">
    <source>
        <dbReference type="ARBA" id="ARBA00022840"/>
    </source>
</evidence>
<dbReference type="GO" id="GO:0005886">
    <property type="term" value="C:plasma membrane"/>
    <property type="evidence" value="ECO:0007669"/>
    <property type="project" value="UniProtKB-SubCell"/>
</dbReference>
<dbReference type="EC" id="2.7.1.166" evidence="4 15"/>
<comment type="pathway">
    <text evidence="2 15">Bacterial outer membrane biogenesis; LPS core biosynthesis.</text>
</comment>
<comment type="similarity">
    <text evidence="3 15">Belongs to the protein kinase superfamily. KdkA/RfaP family.</text>
</comment>
<keyword evidence="11 15" id="KW-0448">Lipopolysaccharide biosynthesis</keyword>
<comment type="caution">
    <text evidence="16">The sequence shown here is derived from an EMBL/GenBank/DDBJ whole genome shotgun (WGS) entry which is preliminary data.</text>
</comment>
<dbReference type="SUPFAM" id="SSF56112">
    <property type="entry name" value="Protein kinase-like (PK-like)"/>
    <property type="match status" value="1"/>
</dbReference>
<evidence type="ECO:0000313" key="16">
    <source>
        <dbReference type="EMBL" id="TFV13028.1"/>
    </source>
</evidence>
<reference evidence="16 17" key="1">
    <citation type="submission" date="2019-03" db="EMBL/GenBank/DDBJ databases">
        <title>Diversity of the mouse oral microbiome.</title>
        <authorList>
            <person name="Joseph S."/>
            <person name="Aduse-Opoku J."/>
            <person name="Curtis M."/>
            <person name="Wade W."/>
            <person name="Hashim A."/>
        </authorList>
    </citation>
    <scope>NUCLEOTIDE SEQUENCE [LARGE SCALE GENOMIC DNA]</scope>
    <source>
        <strain evidence="16 17">WT12</strain>
    </source>
</reference>
<evidence type="ECO:0000256" key="14">
    <source>
        <dbReference type="ARBA" id="ARBA00034417"/>
    </source>
</evidence>
<keyword evidence="9 15" id="KW-0418">Kinase</keyword>
<dbReference type="NCBIfam" id="NF002475">
    <property type="entry name" value="PRK01723.1"/>
    <property type="match status" value="1"/>
</dbReference>
<evidence type="ECO:0000256" key="12">
    <source>
        <dbReference type="ARBA" id="ARBA00023136"/>
    </source>
</evidence>
<keyword evidence="8 15" id="KW-0547">Nucleotide-binding</keyword>
<dbReference type="InterPro" id="IPR022826">
    <property type="entry name" value="KDO_kinase"/>
</dbReference>
<dbReference type="Proteomes" id="UP000297396">
    <property type="component" value="Unassembled WGS sequence"/>
</dbReference>
<evidence type="ECO:0000256" key="5">
    <source>
        <dbReference type="ARBA" id="ARBA00022475"/>
    </source>
</evidence>
<evidence type="ECO:0000256" key="11">
    <source>
        <dbReference type="ARBA" id="ARBA00022985"/>
    </source>
</evidence>
<name>A0A4Y9K5G4_9PAST</name>
<keyword evidence="5 15" id="KW-1003">Cell membrane</keyword>
<evidence type="ECO:0000313" key="17">
    <source>
        <dbReference type="Proteomes" id="UP000297396"/>
    </source>
</evidence>
<dbReference type="HAMAP" id="MF_00521">
    <property type="entry name" value="KDO_kinase"/>
    <property type="match status" value="1"/>
</dbReference>
<evidence type="ECO:0000256" key="3">
    <source>
        <dbReference type="ARBA" id="ARBA00010327"/>
    </source>
</evidence>
<dbReference type="GO" id="GO:0009244">
    <property type="term" value="P:lipopolysaccharide core region biosynthetic process"/>
    <property type="evidence" value="ECO:0007669"/>
    <property type="project" value="UniProtKB-UniRule"/>
</dbReference>
<gene>
    <name evidence="15" type="primary">kdkA</name>
    <name evidence="16" type="ORF">E4T80_02195</name>
</gene>
<comment type="subcellular location">
    <subcellularLocation>
        <location evidence="1 15">Cell inner membrane</location>
        <topology evidence="1 15">Peripheral membrane protein</topology>
        <orientation evidence="1 15">Cytoplasmic side</orientation>
    </subcellularLocation>
</comment>
<dbReference type="Gene3D" id="1.10.510.10">
    <property type="entry name" value="Transferase(Phosphotransferase) domain 1"/>
    <property type="match status" value="1"/>
</dbReference>
<dbReference type="RefSeq" id="WP_135054538.1">
    <property type="nucleotide sequence ID" value="NZ_JADGLC010000003.1"/>
</dbReference>
<evidence type="ECO:0000256" key="2">
    <source>
        <dbReference type="ARBA" id="ARBA00004713"/>
    </source>
</evidence>
<sequence length="234" mass="27443">MFYQFNPEIVPTAQQAFVRQLLDCKNFSTSERLQGSSKGRGITWFLYTQDKLGVGVDAVHRHYYRGGLFGKVIRDRYWFNGYADTRAAKEFALLCQLHQWGLPVPQPIAFKIKRRYCCYQADILLQKIANTHDLSQLLQTAPLAEQQYHYIGKLIRRLHDHQVHHSDLNIHNILLDAQGKFWLIDFDKCRIEQGEQWKAANLARLLRSFRKEQKRLTIHFSDANWQALLAGYHA</sequence>
<evidence type="ECO:0000256" key="6">
    <source>
        <dbReference type="ARBA" id="ARBA00022519"/>
    </source>
</evidence>
<keyword evidence="6 15" id="KW-0997">Cell inner membrane</keyword>
<dbReference type="AlphaFoldDB" id="A0A4Y9K5G4"/>
<evidence type="ECO:0000256" key="9">
    <source>
        <dbReference type="ARBA" id="ARBA00022777"/>
    </source>
</evidence>
<evidence type="ECO:0000256" key="1">
    <source>
        <dbReference type="ARBA" id="ARBA00004515"/>
    </source>
</evidence>
<evidence type="ECO:0000256" key="4">
    <source>
        <dbReference type="ARBA" id="ARBA00011988"/>
    </source>
</evidence>
<proteinExistence type="inferred from homology"/>
<keyword evidence="10 15" id="KW-0067">ATP-binding</keyword>
<evidence type="ECO:0000256" key="7">
    <source>
        <dbReference type="ARBA" id="ARBA00022679"/>
    </source>
</evidence>
<protein>
    <recommendedName>
        <fullName evidence="13 15">3-deoxy-D-manno-octulosonic acid kinase</fullName>
        <shortName evidence="15">Kdo kinase</shortName>
        <ecNumber evidence="4 15">2.7.1.166</ecNumber>
    </recommendedName>
</protein>